<evidence type="ECO:0000256" key="5">
    <source>
        <dbReference type="SAM" id="Coils"/>
    </source>
</evidence>
<evidence type="ECO:0000256" key="7">
    <source>
        <dbReference type="SAM" id="SignalP"/>
    </source>
</evidence>
<accession>A0ABW1V5M4</accession>
<feature type="coiled-coil region" evidence="5">
    <location>
        <begin position="181"/>
        <end position="208"/>
    </location>
</feature>
<feature type="compositionally biased region" description="Low complexity" evidence="6">
    <location>
        <begin position="31"/>
        <end position="41"/>
    </location>
</feature>
<feature type="signal peptide" evidence="7">
    <location>
        <begin position="1"/>
        <end position="20"/>
    </location>
</feature>
<dbReference type="InterPro" id="IPR051313">
    <property type="entry name" value="Bact_iron-sidero_bind"/>
</dbReference>
<dbReference type="RefSeq" id="WP_379235628.1">
    <property type="nucleotide sequence ID" value="NZ_JBHSTE010000004.1"/>
</dbReference>
<feature type="region of interest" description="Disordered" evidence="6">
    <location>
        <begin position="31"/>
        <end position="66"/>
    </location>
</feature>
<dbReference type="PANTHER" id="PTHR30532">
    <property type="entry name" value="IRON III DICITRATE-BINDING PERIPLASMIC PROTEIN"/>
    <property type="match status" value="1"/>
</dbReference>
<keyword evidence="5" id="KW-0175">Coiled coil</keyword>
<evidence type="ECO:0000256" key="1">
    <source>
        <dbReference type="ARBA" id="ARBA00004196"/>
    </source>
</evidence>
<keyword evidence="4 7" id="KW-0732">Signal</keyword>
<dbReference type="EMBL" id="JBHSTE010000004">
    <property type="protein sequence ID" value="MFC6333793.1"/>
    <property type="molecule type" value="Genomic_DNA"/>
</dbReference>
<proteinExistence type="inferred from homology"/>
<evidence type="ECO:0000313" key="10">
    <source>
        <dbReference type="Proteomes" id="UP001596233"/>
    </source>
</evidence>
<comment type="subcellular location">
    <subcellularLocation>
        <location evidence="1">Cell envelope</location>
    </subcellularLocation>
</comment>
<comment type="caution">
    <text evidence="9">The sequence shown here is derived from an EMBL/GenBank/DDBJ whole genome shotgun (WGS) entry which is preliminary data.</text>
</comment>
<evidence type="ECO:0000313" key="9">
    <source>
        <dbReference type="EMBL" id="MFC6333793.1"/>
    </source>
</evidence>
<feature type="chain" id="PRO_5047461690" evidence="7">
    <location>
        <begin position="21"/>
        <end position="333"/>
    </location>
</feature>
<dbReference type="Gene3D" id="3.40.50.1980">
    <property type="entry name" value="Nitrogenase molybdenum iron protein domain"/>
    <property type="match status" value="2"/>
</dbReference>
<name>A0ABW1V5M4_9BACL</name>
<dbReference type="SUPFAM" id="SSF53807">
    <property type="entry name" value="Helical backbone' metal receptor"/>
    <property type="match status" value="1"/>
</dbReference>
<protein>
    <submittedName>
        <fullName evidence="9">ABC transporter substrate-binding protein</fullName>
    </submittedName>
</protein>
<dbReference type="PROSITE" id="PS51257">
    <property type="entry name" value="PROKAR_LIPOPROTEIN"/>
    <property type="match status" value="1"/>
</dbReference>
<comment type="similarity">
    <text evidence="2">Belongs to the bacterial solute-binding protein 8 family.</text>
</comment>
<evidence type="ECO:0000256" key="3">
    <source>
        <dbReference type="ARBA" id="ARBA00022448"/>
    </source>
</evidence>
<dbReference type="PROSITE" id="PS50983">
    <property type="entry name" value="FE_B12_PBP"/>
    <property type="match status" value="1"/>
</dbReference>
<dbReference type="PANTHER" id="PTHR30532:SF1">
    <property type="entry name" value="IRON(3+)-HYDROXAMATE-BINDING PROTEIN FHUD"/>
    <property type="match status" value="1"/>
</dbReference>
<keyword evidence="10" id="KW-1185">Reference proteome</keyword>
<gene>
    <name evidence="9" type="ORF">ACFP56_14285</name>
</gene>
<evidence type="ECO:0000259" key="8">
    <source>
        <dbReference type="PROSITE" id="PS50983"/>
    </source>
</evidence>
<dbReference type="Pfam" id="PF01497">
    <property type="entry name" value="Peripla_BP_2"/>
    <property type="match status" value="1"/>
</dbReference>
<feature type="domain" description="Fe/B12 periplasmic-binding" evidence="8">
    <location>
        <begin position="74"/>
        <end position="333"/>
    </location>
</feature>
<evidence type="ECO:0000256" key="4">
    <source>
        <dbReference type="ARBA" id="ARBA00022729"/>
    </source>
</evidence>
<dbReference type="InterPro" id="IPR002491">
    <property type="entry name" value="ABC_transptr_periplasmic_BD"/>
</dbReference>
<reference evidence="10" key="1">
    <citation type="journal article" date="2019" name="Int. J. Syst. Evol. Microbiol.">
        <title>The Global Catalogue of Microorganisms (GCM) 10K type strain sequencing project: providing services to taxonomists for standard genome sequencing and annotation.</title>
        <authorList>
            <consortium name="The Broad Institute Genomics Platform"/>
            <consortium name="The Broad Institute Genome Sequencing Center for Infectious Disease"/>
            <person name="Wu L."/>
            <person name="Ma J."/>
        </authorList>
    </citation>
    <scope>NUCLEOTIDE SEQUENCE [LARGE SCALE GENOMIC DNA]</scope>
    <source>
        <strain evidence="10">PCU 280</strain>
    </source>
</reference>
<dbReference type="Proteomes" id="UP001596233">
    <property type="component" value="Unassembled WGS sequence"/>
</dbReference>
<evidence type="ECO:0000256" key="2">
    <source>
        <dbReference type="ARBA" id="ARBA00008814"/>
    </source>
</evidence>
<keyword evidence="3" id="KW-0813">Transport</keyword>
<organism evidence="9 10">
    <name type="scientific">Paenibacillus septentrionalis</name>
    <dbReference type="NCBI Taxonomy" id="429342"/>
    <lineage>
        <taxon>Bacteria</taxon>
        <taxon>Bacillati</taxon>
        <taxon>Bacillota</taxon>
        <taxon>Bacilli</taxon>
        <taxon>Bacillales</taxon>
        <taxon>Paenibacillaceae</taxon>
        <taxon>Paenibacillus</taxon>
    </lineage>
</organism>
<sequence>MHAQRLLITLSLVLMLSLLAACGSTNDTNNATNGGANNSTGQEATQAPDANSDEATERTLTDPLGHTVTVPAQPQRIIATYLEDYLVALGIKPVAQWSVSNSPMRYLQYELEGLPLVPHDIPFEVVTSHDPDLIIIGDESLIASDKYNSYNMIAPTYALGAEINADWRKALLEIGKVVGKEAEAEAVLADYENKAKAAKEKLAAAGGAPSAAAIWLVGGTFWMVSEGESSGAVLYNELGFAVPELVKTISQSEGGIWKSVSMEALAELDADHIFLVNSDVQAGSEALKDPIWQTIEAVKNGNVHEFGPEKSWLYTGPIANSQIIDDVLESLKL</sequence>
<evidence type="ECO:0000256" key="6">
    <source>
        <dbReference type="SAM" id="MobiDB-lite"/>
    </source>
</evidence>